<feature type="domain" description="RING-type" evidence="6">
    <location>
        <begin position="77"/>
        <end position="119"/>
    </location>
</feature>
<evidence type="ECO:0000256" key="1">
    <source>
        <dbReference type="ARBA" id="ARBA00022723"/>
    </source>
</evidence>
<feature type="signal peptide" evidence="5">
    <location>
        <begin position="1"/>
        <end position="22"/>
    </location>
</feature>
<keyword evidence="3" id="KW-0862">Zinc</keyword>
<protein>
    <recommendedName>
        <fullName evidence="6">RING-type domain-containing protein</fullName>
    </recommendedName>
</protein>
<proteinExistence type="predicted"/>
<accession>A0A7J6H107</accession>
<sequence>MALIIYFFTICMVMVLLPTVVPQSHVQNAPDHQDNAPAVDLPSQNAFEQIAPVLTIDAFPEDEYSYGENATTEVEECPICLGEYEEGDTVRKFPCGHVFHPECMQNILNCRLKKCPNCRFMFA</sequence>
<evidence type="ECO:0000256" key="4">
    <source>
        <dbReference type="PROSITE-ProRule" id="PRU00175"/>
    </source>
</evidence>
<reference evidence="7 8" key="1">
    <citation type="journal article" date="2020" name="bioRxiv">
        <title>Sequence and annotation of 42 cannabis genomes reveals extensive copy number variation in cannabinoid synthesis and pathogen resistance genes.</title>
        <authorList>
            <person name="Mckernan K.J."/>
            <person name="Helbert Y."/>
            <person name="Kane L.T."/>
            <person name="Ebling H."/>
            <person name="Zhang L."/>
            <person name="Liu B."/>
            <person name="Eaton Z."/>
            <person name="Mclaughlin S."/>
            <person name="Kingan S."/>
            <person name="Baybayan P."/>
            <person name="Concepcion G."/>
            <person name="Jordan M."/>
            <person name="Riva A."/>
            <person name="Barbazuk W."/>
            <person name="Harkins T."/>
        </authorList>
    </citation>
    <scope>NUCLEOTIDE SEQUENCE [LARGE SCALE GENOMIC DNA]</scope>
    <source>
        <strain evidence="8">cv. Jamaican Lion 4</strain>
        <tissue evidence="7">Leaf</tissue>
    </source>
</reference>
<dbReference type="SMART" id="SM00184">
    <property type="entry name" value="RING"/>
    <property type="match status" value="1"/>
</dbReference>
<feature type="chain" id="PRO_5029782173" description="RING-type domain-containing protein" evidence="5">
    <location>
        <begin position="23"/>
        <end position="123"/>
    </location>
</feature>
<dbReference type="Gene3D" id="3.30.40.10">
    <property type="entry name" value="Zinc/RING finger domain, C3HC4 (zinc finger)"/>
    <property type="match status" value="1"/>
</dbReference>
<keyword evidence="1" id="KW-0479">Metal-binding</keyword>
<evidence type="ECO:0000256" key="5">
    <source>
        <dbReference type="SAM" id="SignalP"/>
    </source>
</evidence>
<organism evidence="7 8">
    <name type="scientific">Cannabis sativa</name>
    <name type="common">Hemp</name>
    <name type="synonym">Marijuana</name>
    <dbReference type="NCBI Taxonomy" id="3483"/>
    <lineage>
        <taxon>Eukaryota</taxon>
        <taxon>Viridiplantae</taxon>
        <taxon>Streptophyta</taxon>
        <taxon>Embryophyta</taxon>
        <taxon>Tracheophyta</taxon>
        <taxon>Spermatophyta</taxon>
        <taxon>Magnoliopsida</taxon>
        <taxon>eudicotyledons</taxon>
        <taxon>Gunneridae</taxon>
        <taxon>Pentapetalae</taxon>
        <taxon>rosids</taxon>
        <taxon>fabids</taxon>
        <taxon>Rosales</taxon>
        <taxon>Cannabaceae</taxon>
        <taxon>Cannabis</taxon>
    </lineage>
</organism>
<dbReference type="EMBL" id="JAATIQ010000072">
    <property type="protein sequence ID" value="KAF4388775.1"/>
    <property type="molecule type" value="Genomic_DNA"/>
</dbReference>
<dbReference type="SUPFAM" id="SSF57850">
    <property type="entry name" value="RING/U-box"/>
    <property type="match status" value="1"/>
</dbReference>
<dbReference type="AlphaFoldDB" id="A0A7J6H107"/>
<evidence type="ECO:0000259" key="6">
    <source>
        <dbReference type="PROSITE" id="PS50089"/>
    </source>
</evidence>
<dbReference type="InterPro" id="IPR001841">
    <property type="entry name" value="Znf_RING"/>
</dbReference>
<gene>
    <name evidence="7" type="ORF">G4B88_019052</name>
</gene>
<evidence type="ECO:0000313" key="8">
    <source>
        <dbReference type="Proteomes" id="UP000583929"/>
    </source>
</evidence>
<name>A0A7J6H107_CANSA</name>
<evidence type="ECO:0000256" key="2">
    <source>
        <dbReference type="ARBA" id="ARBA00022771"/>
    </source>
</evidence>
<dbReference type="Pfam" id="PF13639">
    <property type="entry name" value="zf-RING_2"/>
    <property type="match status" value="1"/>
</dbReference>
<keyword evidence="8" id="KW-1185">Reference proteome</keyword>
<dbReference type="PANTHER" id="PTHR45798:SF97">
    <property type="entry name" value="ALCOHOL-SENSITIVE RING FINGER PROTEIN 1"/>
    <property type="match status" value="1"/>
</dbReference>
<dbReference type="GO" id="GO:0008270">
    <property type="term" value="F:zinc ion binding"/>
    <property type="evidence" value="ECO:0007669"/>
    <property type="project" value="UniProtKB-KW"/>
</dbReference>
<evidence type="ECO:0000313" key="7">
    <source>
        <dbReference type="EMBL" id="KAF4388775.1"/>
    </source>
</evidence>
<evidence type="ECO:0000256" key="3">
    <source>
        <dbReference type="ARBA" id="ARBA00022833"/>
    </source>
</evidence>
<dbReference type="Proteomes" id="UP000583929">
    <property type="component" value="Unassembled WGS sequence"/>
</dbReference>
<keyword evidence="2 4" id="KW-0863">Zinc-finger</keyword>
<dbReference type="PANTHER" id="PTHR45798">
    <property type="entry name" value="RING-H2 FINGER PROTEIN ATL61-RELATED-RELATED"/>
    <property type="match status" value="1"/>
</dbReference>
<dbReference type="InterPro" id="IPR052788">
    <property type="entry name" value="RING-type_E3_ligase_ATL"/>
</dbReference>
<comment type="caution">
    <text evidence="7">The sequence shown here is derived from an EMBL/GenBank/DDBJ whole genome shotgun (WGS) entry which is preliminary data.</text>
</comment>
<dbReference type="InterPro" id="IPR013083">
    <property type="entry name" value="Znf_RING/FYVE/PHD"/>
</dbReference>
<keyword evidence="5" id="KW-0732">Signal</keyword>
<dbReference type="PROSITE" id="PS50089">
    <property type="entry name" value="ZF_RING_2"/>
    <property type="match status" value="1"/>
</dbReference>